<comment type="catalytic activity">
    <reaction evidence="9">
        <text>Preferential cleavage: (Ac)2-L-Lys-D-Ala-|-D-Ala. Also transpeptidation of peptidyl-alanyl moieties that are N-acyl substituents of D-alanine.</text>
        <dbReference type="EC" id="3.4.16.4"/>
    </reaction>
</comment>
<evidence type="ECO:0000256" key="5">
    <source>
        <dbReference type="ARBA" id="ARBA00022960"/>
    </source>
</evidence>
<evidence type="ECO:0000256" key="8">
    <source>
        <dbReference type="ARBA" id="ARBA00023316"/>
    </source>
</evidence>
<dbReference type="Gene3D" id="1.10.3810.10">
    <property type="entry name" value="Biosynthetic peptidoglycan transglycosylase-like"/>
    <property type="match status" value="1"/>
</dbReference>
<dbReference type="GO" id="GO:0008658">
    <property type="term" value="F:penicillin binding"/>
    <property type="evidence" value="ECO:0007669"/>
    <property type="project" value="InterPro"/>
</dbReference>
<dbReference type="GO" id="GO:0008360">
    <property type="term" value="P:regulation of cell shape"/>
    <property type="evidence" value="ECO:0007669"/>
    <property type="project" value="UniProtKB-KW"/>
</dbReference>
<dbReference type="AlphaFoldDB" id="A0A4R1KDD3"/>
<name>A0A4R1KDD3_9BACT</name>
<evidence type="ECO:0000256" key="4">
    <source>
        <dbReference type="ARBA" id="ARBA00022679"/>
    </source>
</evidence>
<evidence type="ECO:0000256" key="9">
    <source>
        <dbReference type="ARBA" id="ARBA00034000"/>
    </source>
</evidence>
<dbReference type="InterPro" id="IPR036950">
    <property type="entry name" value="PBP_transglycosylase"/>
</dbReference>
<evidence type="ECO:0000256" key="2">
    <source>
        <dbReference type="ARBA" id="ARBA00022475"/>
    </source>
</evidence>
<evidence type="ECO:0000256" key="10">
    <source>
        <dbReference type="ARBA" id="ARBA00049902"/>
    </source>
</evidence>
<dbReference type="Proteomes" id="UP000294614">
    <property type="component" value="Unassembled WGS sequence"/>
</dbReference>
<protein>
    <submittedName>
        <fullName evidence="12">Transglycosylase</fullName>
    </submittedName>
</protein>
<keyword evidence="4" id="KW-0808">Transferase</keyword>
<dbReference type="GO" id="GO:0009252">
    <property type="term" value="P:peptidoglycan biosynthetic process"/>
    <property type="evidence" value="ECO:0007669"/>
    <property type="project" value="UniProtKB-KW"/>
</dbReference>
<dbReference type="PANTHER" id="PTHR32282:SF11">
    <property type="entry name" value="PENICILLIN-BINDING PROTEIN 1B"/>
    <property type="match status" value="1"/>
</dbReference>
<gene>
    <name evidence="12" type="ORF">C8D98_0580</name>
</gene>
<feature type="domain" description="Penicillin-binding protein transpeptidase" evidence="11">
    <location>
        <begin position="310"/>
        <end position="568"/>
    </location>
</feature>
<dbReference type="EMBL" id="SMGG01000003">
    <property type="protein sequence ID" value="TCK62070.1"/>
    <property type="molecule type" value="Genomic_DNA"/>
</dbReference>
<accession>A0A4R1KDD3</accession>
<evidence type="ECO:0000313" key="13">
    <source>
        <dbReference type="Proteomes" id="UP000294614"/>
    </source>
</evidence>
<dbReference type="Pfam" id="PF00905">
    <property type="entry name" value="Transpeptidase"/>
    <property type="match status" value="1"/>
</dbReference>
<dbReference type="GO" id="GO:0009002">
    <property type="term" value="F:serine-type D-Ala-D-Ala carboxypeptidase activity"/>
    <property type="evidence" value="ECO:0007669"/>
    <property type="project" value="UniProtKB-EC"/>
</dbReference>
<sequence>MRYLKLFLILAVLGAAGAAGTMWYLEKVRIKLELYSPDMGAMFYFDRKTKTVSIYSKDNILMYKKVYERADVMPSVIPADFYALMSYAGRNIYTCERPDTEDEIKLLKKYEIPAGGLDDCIVMYQAEKAAYMYKDDPHYDLVLWKTAADLIKMHGMQGIYDAYLQTVYMQSDLWGLESASLFYFGKSAEFADRPQILWLMTVMTLNILPYEDIESFVKRTGELAQFMTKDGNKAYSDALRTPVEYNITAMTDEYPQYTSLILEEMERRGVQPSGEMTVTSGLSLATIKAAQEAIAERLPLVPEGANIVLAVVNTEDGSIEALAASNRFRFRTMQMKRQIGSTFKPVVYLTAFENGFRPNQLINDKRYEYKNHGKPYSPVNYDDYYMGVIPLRKGLVFSLNNATIRLATLTGLNKVADTAKDMGMAYDVKPYLAMPLGIFPLTAVNLAQVYSVIGAGGIRKDSGLILNIRQTNGDPVFYAKRRPTPIVSPVSAYQVMHILQDGPRIGTARGSGILLGTAAKTGTTNEYKDAWTAAIAPPYSIVAWVGFDDNRSMGEKGTGGSLAAPVVAAFQKRIWGEGQKIDLNIPQGVVFKEADSYSGVVTGGACQSKKVYIEAFAEDSVPEPCVRSAVEKMESENTTKGQ</sequence>
<dbReference type="GO" id="GO:0005886">
    <property type="term" value="C:plasma membrane"/>
    <property type="evidence" value="ECO:0007669"/>
    <property type="project" value="UniProtKB-SubCell"/>
</dbReference>
<organism evidence="12 13">
    <name type="scientific">Seleniivibrio woodruffii</name>
    <dbReference type="NCBI Taxonomy" id="1078050"/>
    <lineage>
        <taxon>Bacteria</taxon>
        <taxon>Pseudomonadati</taxon>
        <taxon>Deferribacterota</taxon>
        <taxon>Deferribacteres</taxon>
        <taxon>Deferribacterales</taxon>
        <taxon>Geovibrionaceae</taxon>
        <taxon>Seleniivibrio</taxon>
    </lineage>
</organism>
<dbReference type="SUPFAM" id="SSF56601">
    <property type="entry name" value="beta-lactamase/transpeptidase-like"/>
    <property type="match status" value="1"/>
</dbReference>
<evidence type="ECO:0000256" key="3">
    <source>
        <dbReference type="ARBA" id="ARBA00022676"/>
    </source>
</evidence>
<dbReference type="SUPFAM" id="SSF53955">
    <property type="entry name" value="Lysozyme-like"/>
    <property type="match status" value="1"/>
</dbReference>
<evidence type="ECO:0000256" key="7">
    <source>
        <dbReference type="ARBA" id="ARBA00023136"/>
    </source>
</evidence>
<comment type="catalytic activity">
    <reaction evidence="10">
        <text>[GlcNAc-(1-&gt;4)-Mur2Ac(oyl-L-Ala-gamma-D-Glu-L-Lys-D-Ala-D-Ala)](n)-di-trans,octa-cis-undecaprenyl diphosphate + beta-D-GlcNAc-(1-&gt;4)-Mur2Ac(oyl-L-Ala-gamma-D-Glu-L-Lys-D-Ala-D-Ala)-di-trans,octa-cis-undecaprenyl diphosphate = [GlcNAc-(1-&gt;4)-Mur2Ac(oyl-L-Ala-gamma-D-Glu-L-Lys-D-Ala-D-Ala)](n+1)-di-trans,octa-cis-undecaprenyl diphosphate + di-trans,octa-cis-undecaprenyl diphosphate + H(+)</text>
        <dbReference type="Rhea" id="RHEA:23708"/>
        <dbReference type="Rhea" id="RHEA-COMP:9602"/>
        <dbReference type="Rhea" id="RHEA-COMP:9603"/>
        <dbReference type="ChEBI" id="CHEBI:15378"/>
        <dbReference type="ChEBI" id="CHEBI:58405"/>
        <dbReference type="ChEBI" id="CHEBI:60033"/>
        <dbReference type="ChEBI" id="CHEBI:78435"/>
        <dbReference type="EC" id="2.4.99.28"/>
    </reaction>
</comment>
<evidence type="ECO:0000259" key="11">
    <source>
        <dbReference type="Pfam" id="PF00905"/>
    </source>
</evidence>
<dbReference type="Gene3D" id="3.40.710.10">
    <property type="entry name" value="DD-peptidase/beta-lactamase superfamily"/>
    <property type="match status" value="1"/>
</dbReference>
<keyword evidence="3" id="KW-0328">Glycosyltransferase</keyword>
<dbReference type="InterPro" id="IPR023346">
    <property type="entry name" value="Lysozyme-like_dom_sf"/>
</dbReference>
<keyword evidence="5" id="KW-0133">Cell shape</keyword>
<dbReference type="GO" id="GO:0071555">
    <property type="term" value="P:cell wall organization"/>
    <property type="evidence" value="ECO:0007669"/>
    <property type="project" value="UniProtKB-KW"/>
</dbReference>
<reference evidence="12 13" key="1">
    <citation type="submission" date="2019-03" db="EMBL/GenBank/DDBJ databases">
        <title>Genomic Encyclopedia of Type Strains, Phase IV (KMG-IV): sequencing the most valuable type-strain genomes for metagenomic binning, comparative biology and taxonomic classification.</title>
        <authorList>
            <person name="Goeker M."/>
        </authorList>
    </citation>
    <scope>NUCLEOTIDE SEQUENCE [LARGE SCALE GENOMIC DNA]</scope>
    <source>
        <strain evidence="12 13">DSM 24984</strain>
    </source>
</reference>
<keyword evidence="2" id="KW-1003">Cell membrane</keyword>
<keyword evidence="6" id="KW-0573">Peptidoglycan synthesis</keyword>
<dbReference type="InterPro" id="IPR050396">
    <property type="entry name" value="Glycosyltr_51/Transpeptidase"/>
</dbReference>
<comment type="caution">
    <text evidence="12">The sequence shown here is derived from an EMBL/GenBank/DDBJ whole genome shotgun (WGS) entry which is preliminary data.</text>
</comment>
<comment type="subcellular location">
    <subcellularLocation>
        <location evidence="1">Cell membrane</location>
    </subcellularLocation>
</comment>
<dbReference type="GO" id="GO:0008955">
    <property type="term" value="F:peptidoglycan glycosyltransferase activity"/>
    <property type="evidence" value="ECO:0007669"/>
    <property type="project" value="UniProtKB-EC"/>
</dbReference>
<dbReference type="InterPro" id="IPR012338">
    <property type="entry name" value="Beta-lactam/transpept-like"/>
</dbReference>
<keyword evidence="13" id="KW-1185">Reference proteome</keyword>
<evidence type="ECO:0000256" key="1">
    <source>
        <dbReference type="ARBA" id="ARBA00004236"/>
    </source>
</evidence>
<evidence type="ECO:0000256" key="6">
    <source>
        <dbReference type="ARBA" id="ARBA00022984"/>
    </source>
</evidence>
<keyword evidence="8" id="KW-0961">Cell wall biogenesis/degradation</keyword>
<proteinExistence type="predicted"/>
<evidence type="ECO:0000313" key="12">
    <source>
        <dbReference type="EMBL" id="TCK62070.1"/>
    </source>
</evidence>
<dbReference type="InterPro" id="IPR001460">
    <property type="entry name" value="PCN-bd_Tpept"/>
</dbReference>
<keyword evidence="7" id="KW-0472">Membrane</keyword>
<dbReference type="GO" id="GO:0030288">
    <property type="term" value="C:outer membrane-bounded periplasmic space"/>
    <property type="evidence" value="ECO:0007669"/>
    <property type="project" value="TreeGrafter"/>
</dbReference>
<dbReference type="PANTHER" id="PTHR32282">
    <property type="entry name" value="BINDING PROTEIN TRANSPEPTIDASE, PUTATIVE-RELATED"/>
    <property type="match status" value="1"/>
</dbReference>